<proteinExistence type="predicted"/>
<dbReference type="Pfam" id="PF02565">
    <property type="entry name" value="RecO_C"/>
    <property type="match status" value="1"/>
</dbReference>
<protein>
    <submittedName>
        <fullName evidence="5">DNA repair protein RecO</fullName>
    </submittedName>
</protein>
<dbReference type="Pfam" id="PF11967">
    <property type="entry name" value="RecO_N"/>
    <property type="match status" value="1"/>
</dbReference>
<dbReference type="InterPro" id="IPR022572">
    <property type="entry name" value="DNA_rep/recomb_RecO_N"/>
</dbReference>
<dbReference type="Gene3D" id="2.40.50.140">
    <property type="entry name" value="Nucleic acid-binding proteins"/>
    <property type="match status" value="1"/>
</dbReference>
<evidence type="ECO:0000259" key="4">
    <source>
        <dbReference type="Pfam" id="PF11967"/>
    </source>
</evidence>
<dbReference type="InterPro" id="IPR012340">
    <property type="entry name" value="NA-bd_OB-fold"/>
</dbReference>
<evidence type="ECO:0000256" key="1">
    <source>
        <dbReference type="ARBA" id="ARBA00022763"/>
    </source>
</evidence>
<comment type="caution">
    <text evidence="5">The sequence shown here is derived from an EMBL/GenBank/DDBJ whole genome shotgun (WGS) entry which is preliminary data.</text>
</comment>
<keyword evidence="3" id="KW-0234">DNA repair</keyword>
<reference evidence="5" key="1">
    <citation type="submission" date="2019-06" db="EMBL/GenBank/DDBJ databases">
        <title>Mycoplasma neophronis type strain whole genome sequence.</title>
        <authorList>
            <person name="Spergser J."/>
        </authorList>
    </citation>
    <scope>NUCLEOTIDE SEQUENCE [LARGE SCALE GENOMIC DNA]</scope>
    <source>
        <strain evidence="5">DSM 24097</strain>
    </source>
</reference>
<evidence type="ECO:0000313" key="5">
    <source>
        <dbReference type="EMBL" id="TPR54672.1"/>
    </source>
</evidence>
<evidence type="ECO:0000256" key="2">
    <source>
        <dbReference type="ARBA" id="ARBA00023172"/>
    </source>
</evidence>
<keyword evidence="6" id="KW-1185">Reference proteome</keyword>
<accession>A0ABY2Z126</accession>
<dbReference type="EMBL" id="VHHP01000001">
    <property type="protein sequence ID" value="TPR54672.1"/>
    <property type="molecule type" value="Genomic_DNA"/>
</dbReference>
<evidence type="ECO:0000313" key="6">
    <source>
        <dbReference type="Proteomes" id="UP000316851"/>
    </source>
</evidence>
<keyword evidence="2" id="KW-0233">DNA recombination</keyword>
<dbReference type="PANTHER" id="PTHR33991:SF1">
    <property type="entry name" value="DNA REPAIR PROTEIN RECO"/>
    <property type="match status" value="1"/>
</dbReference>
<keyword evidence="1" id="KW-0227">DNA damage</keyword>
<sequence length="219" mass="25654">MEYEIRGIVLHKQDINEFDEIITIISDNGKVTFFAPGVKKVTSKNRSALLPLCLSNFEIIDNEKNDLLPRLKRATLIKSIPWNTQLQQEYKDLVFFFKKIEKADCITLLNDYQEVIDDLSNNKNKVIDYILNSLLGILGIKPRYDRCVECNNTQNIVNFEFHKGGYLCALHSPNNNLERHILNALYWMNKNYWAFVEECSSNDAFYIRKMIIQYLLETT</sequence>
<dbReference type="InterPro" id="IPR003717">
    <property type="entry name" value="RecO"/>
</dbReference>
<dbReference type="InterPro" id="IPR037278">
    <property type="entry name" value="ARFGAP/RecO"/>
</dbReference>
<organism evidence="5 6">
    <name type="scientific">Metamycoplasma neophronis</name>
    <dbReference type="NCBI Taxonomy" id="872983"/>
    <lineage>
        <taxon>Bacteria</taxon>
        <taxon>Bacillati</taxon>
        <taxon>Mycoplasmatota</taxon>
        <taxon>Mycoplasmoidales</taxon>
        <taxon>Metamycoplasmataceae</taxon>
        <taxon>Metamycoplasma</taxon>
    </lineage>
</organism>
<dbReference type="NCBIfam" id="TIGR00613">
    <property type="entry name" value="reco"/>
    <property type="match status" value="1"/>
</dbReference>
<feature type="domain" description="DNA replication/recombination mediator RecO N-terminal" evidence="4">
    <location>
        <begin position="1"/>
        <end position="79"/>
    </location>
</feature>
<dbReference type="Proteomes" id="UP000316851">
    <property type="component" value="Unassembled WGS sequence"/>
</dbReference>
<evidence type="ECO:0000256" key="3">
    <source>
        <dbReference type="ARBA" id="ARBA00023204"/>
    </source>
</evidence>
<dbReference type="SUPFAM" id="SSF50249">
    <property type="entry name" value="Nucleic acid-binding proteins"/>
    <property type="match status" value="1"/>
</dbReference>
<dbReference type="PANTHER" id="PTHR33991">
    <property type="entry name" value="DNA REPAIR PROTEIN RECO"/>
    <property type="match status" value="1"/>
</dbReference>
<name>A0ABY2Z126_9BACT</name>
<dbReference type="RefSeq" id="WP_140914525.1">
    <property type="nucleotide sequence ID" value="NZ_VHHP01000001.1"/>
</dbReference>
<dbReference type="SUPFAM" id="SSF57863">
    <property type="entry name" value="ArfGap/RecO-like zinc finger"/>
    <property type="match status" value="1"/>
</dbReference>
<gene>
    <name evidence="5" type="primary">recO</name>
    <name evidence="5" type="ORF">FJR74_00150</name>
</gene>